<sequence length="319" mass="37656">MKIIKEQKITYNVKGTPVTFLEKILVDDSTGEEIFDPKLEQENDINLYNEYRKIKGLLLPEKIKEIRKKFGVTQTIFAKVLGLGDKTIARYENGSLQDMAQNNLIKAVSERPIYFLELLRDCKKLKEELNEEDFKILLNEVKEKIKLMTHFKLKIKQNDFKVIDYKKYTPNDIASFILKKYNYDKIKEMITPLKLQKLLNYVYSYLLVFEYKIFDESPQAWANGPVFKSVYEKYSSYGYRCIDIPSEVVSLHEKELENFVLKIAEGYGKFSAKDLEHLTHKEKPWIDSRKRANVKEGEFCTEKILDSDIKTYFKNLLEI</sequence>
<dbReference type="InterPro" id="IPR001387">
    <property type="entry name" value="Cro/C1-type_HTH"/>
</dbReference>
<evidence type="ECO:0000259" key="1">
    <source>
        <dbReference type="PROSITE" id="PS50943"/>
    </source>
</evidence>
<evidence type="ECO:0000313" key="3">
    <source>
        <dbReference type="Proteomes" id="UP001279681"/>
    </source>
</evidence>
<dbReference type="Pfam" id="PF01381">
    <property type="entry name" value="HTH_3"/>
    <property type="match status" value="1"/>
</dbReference>
<comment type="caution">
    <text evidence="2">The sequence shown here is derived from an EMBL/GenBank/DDBJ whole genome shotgun (WGS) entry which is preliminary data.</text>
</comment>
<dbReference type="PROSITE" id="PS50943">
    <property type="entry name" value="HTH_CROC1"/>
    <property type="match status" value="1"/>
</dbReference>
<dbReference type="InterPro" id="IPR010982">
    <property type="entry name" value="Lambda_DNA-bd_dom_sf"/>
</dbReference>
<dbReference type="Proteomes" id="UP001279681">
    <property type="component" value="Unassembled WGS sequence"/>
</dbReference>
<name>A0ABU4WCW1_9FUSO</name>
<evidence type="ECO:0000313" key="2">
    <source>
        <dbReference type="EMBL" id="MDX8337363.1"/>
    </source>
</evidence>
<reference evidence="3" key="1">
    <citation type="submission" date="2023-07" db="EMBL/GenBank/DDBJ databases">
        <authorList>
            <person name="Colorado M.A."/>
            <person name="Villamil L.M."/>
            <person name="Melo J.F."/>
            <person name="Rodriguez J.A."/>
            <person name="Ruiz R.Y."/>
        </authorList>
    </citation>
    <scope>NUCLEOTIDE SEQUENCE [LARGE SCALE GENOMIC DNA]</scope>
    <source>
        <strain evidence="3">C33</strain>
    </source>
</reference>
<accession>A0ABU4WCW1</accession>
<dbReference type="InterPro" id="IPR025272">
    <property type="entry name" value="SocA_Panacea"/>
</dbReference>
<keyword evidence="3" id="KW-1185">Reference proteome</keyword>
<dbReference type="Gene3D" id="1.10.260.40">
    <property type="entry name" value="lambda repressor-like DNA-binding domains"/>
    <property type="match status" value="1"/>
</dbReference>
<dbReference type="EMBL" id="JAVIKH010000033">
    <property type="protein sequence ID" value="MDX8337363.1"/>
    <property type="molecule type" value="Genomic_DNA"/>
</dbReference>
<dbReference type="InterPro" id="IPR022452">
    <property type="entry name" value="MqsA"/>
</dbReference>
<protein>
    <submittedName>
        <fullName evidence="2">DUF4065 domain-containing protein</fullName>
    </submittedName>
</protein>
<dbReference type="NCBIfam" id="TIGR03830">
    <property type="entry name" value="CxxCG_CxxCG_HTH"/>
    <property type="match status" value="1"/>
</dbReference>
<organism evidence="2 3">
    <name type="scientific">Candidatus Cetobacterium colombiensis</name>
    <dbReference type="NCBI Taxonomy" id="3073100"/>
    <lineage>
        <taxon>Bacteria</taxon>
        <taxon>Fusobacteriati</taxon>
        <taxon>Fusobacteriota</taxon>
        <taxon>Fusobacteriia</taxon>
        <taxon>Fusobacteriales</taxon>
        <taxon>Fusobacteriaceae</taxon>
        <taxon>Cetobacterium</taxon>
    </lineage>
</organism>
<proteinExistence type="predicted"/>
<feature type="domain" description="HTH cro/C1-type" evidence="1">
    <location>
        <begin position="63"/>
        <end position="94"/>
    </location>
</feature>
<dbReference type="Pfam" id="PF13274">
    <property type="entry name" value="SocA_Panacea"/>
    <property type="match status" value="1"/>
</dbReference>
<dbReference type="SUPFAM" id="SSF47413">
    <property type="entry name" value="lambda repressor-like DNA-binding domains"/>
    <property type="match status" value="1"/>
</dbReference>
<dbReference type="RefSeq" id="WP_320314703.1">
    <property type="nucleotide sequence ID" value="NZ_JAVIKH010000033.1"/>
</dbReference>
<gene>
    <name evidence="2" type="ORF">RFV38_12830</name>
</gene>
<dbReference type="CDD" id="cd00093">
    <property type="entry name" value="HTH_XRE"/>
    <property type="match status" value="1"/>
</dbReference>